<reference evidence="1" key="1">
    <citation type="journal article" date="2021" name="PeerJ">
        <title>Extensive microbial diversity within the chicken gut microbiome revealed by metagenomics and culture.</title>
        <authorList>
            <person name="Gilroy R."/>
            <person name="Ravi A."/>
            <person name="Getino M."/>
            <person name="Pursley I."/>
            <person name="Horton D.L."/>
            <person name="Alikhan N.F."/>
            <person name="Baker D."/>
            <person name="Gharbi K."/>
            <person name="Hall N."/>
            <person name="Watson M."/>
            <person name="Adriaenssens E.M."/>
            <person name="Foster-Nyarko E."/>
            <person name="Jarju S."/>
            <person name="Secka A."/>
            <person name="Antonio M."/>
            <person name="Oren A."/>
            <person name="Chaudhuri R.R."/>
            <person name="La Ragione R."/>
            <person name="Hildebrand F."/>
            <person name="Pallen M.J."/>
        </authorList>
    </citation>
    <scope>NUCLEOTIDE SEQUENCE</scope>
    <source>
        <strain evidence="1">2189</strain>
    </source>
</reference>
<accession>A0A9D1W2Z1</accession>
<evidence type="ECO:0000313" key="1">
    <source>
        <dbReference type="EMBL" id="HIX50912.1"/>
    </source>
</evidence>
<comment type="caution">
    <text evidence="1">The sequence shown here is derived from an EMBL/GenBank/DDBJ whole genome shotgun (WGS) entry which is preliminary data.</text>
</comment>
<keyword evidence="1" id="KW-0328">Glycosyltransferase</keyword>
<evidence type="ECO:0000313" key="2">
    <source>
        <dbReference type="Proteomes" id="UP000886847"/>
    </source>
</evidence>
<protein>
    <submittedName>
        <fullName evidence="1">Glycosyltransferase</fullName>
        <ecNumber evidence="1">2.4.-.-</ecNumber>
    </submittedName>
</protein>
<gene>
    <name evidence="1" type="ORF">H9851_06530</name>
</gene>
<dbReference type="InterPro" id="IPR029044">
    <property type="entry name" value="Nucleotide-diphossugar_trans"/>
</dbReference>
<dbReference type="AlphaFoldDB" id="A0A9D1W2Z1"/>
<dbReference type="SUPFAM" id="SSF53448">
    <property type="entry name" value="Nucleotide-diphospho-sugar transferases"/>
    <property type="match status" value="1"/>
</dbReference>
<name>A0A9D1W2Z1_9FIRM</name>
<dbReference type="Gene3D" id="3.90.550.60">
    <property type="match status" value="1"/>
</dbReference>
<sequence length="589" mass="65276">MVLYELQFGGGPAGTRELYWRGSAAPCMGGGLSFRAGDTAAFDTYFNLFSHEKYAHLCGIGGFTLVLHGEGRFLVRFFWAHEGGEEEIAAFAFSDELSAPVDLSALPQQGFVYFSLEAQTEGRIFSGYAAAQPPCLREARIAVVICTYRRERFAEAAVQRFLEAAQIEPAWGERLHLYICDNAGTLRLPPSPLYTLLPGRNLGGSGGFARGMAAAAFSPDAAGGFSHILLMDDDVLCPFETLARTWRLISCLLPEHASATLGGGMLTLERPAVQYEAGGYYDGFHLASRGHGLHLAAREALLANERLPKANFAAWWYCCMEAGSVRAHGLPMPFFIKSDDIEYGIRCGEEIIFMSGIGVWHQDFSAKYSAALEYYIRRNELITSTLHFSARVTRPKFAMLYNVYKQLTLKRYDAAELILRAYEDFLKGPQFLLTADAQQLQREVAAACAPALSLAKIGERFPQLSLVQPPPAKRLPLPLRALLLIENFLPSFCFKKQPAALPEHDTPVAKAFLRRTAVLCSYGAGTGHICTLDTKRRAKLRRRACKLFFALLFRYKKVKKAYLAQAGELCSAAQWRRAEEGKTDAPPKR</sequence>
<keyword evidence="1" id="KW-0808">Transferase</keyword>
<reference evidence="1" key="2">
    <citation type="submission" date="2021-04" db="EMBL/GenBank/DDBJ databases">
        <authorList>
            <person name="Gilroy R."/>
        </authorList>
    </citation>
    <scope>NUCLEOTIDE SEQUENCE</scope>
    <source>
        <strain evidence="1">2189</strain>
    </source>
</reference>
<dbReference type="EMBL" id="DXEW01000031">
    <property type="protein sequence ID" value="HIX50912.1"/>
    <property type="molecule type" value="Genomic_DNA"/>
</dbReference>
<proteinExistence type="predicted"/>
<organism evidence="1 2">
    <name type="scientific">Candidatus Borkfalkia faecavium</name>
    <dbReference type="NCBI Taxonomy" id="2838508"/>
    <lineage>
        <taxon>Bacteria</taxon>
        <taxon>Bacillati</taxon>
        <taxon>Bacillota</taxon>
        <taxon>Clostridia</taxon>
        <taxon>Christensenellales</taxon>
        <taxon>Christensenellaceae</taxon>
        <taxon>Candidatus Borkfalkia</taxon>
    </lineage>
</organism>
<dbReference type="EC" id="2.4.-.-" evidence="1"/>
<dbReference type="Proteomes" id="UP000886847">
    <property type="component" value="Unassembled WGS sequence"/>
</dbReference>
<dbReference type="GO" id="GO:0016757">
    <property type="term" value="F:glycosyltransferase activity"/>
    <property type="evidence" value="ECO:0007669"/>
    <property type="project" value="UniProtKB-KW"/>
</dbReference>